<accession>A0A9W6NUT7</accession>
<keyword evidence="2" id="KW-0479">Metal-binding</keyword>
<reference evidence="8" key="2">
    <citation type="submission" date="2023-01" db="EMBL/GenBank/DDBJ databases">
        <authorList>
            <person name="Sun Q."/>
            <person name="Evtushenko L."/>
        </authorList>
    </citation>
    <scope>NUCLEOTIDE SEQUENCE</scope>
    <source>
        <strain evidence="8">VKM Ac-1069</strain>
    </source>
</reference>
<protein>
    <recommendedName>
        <fullName evidence="7">Rieske domain-containing protein</fullName>
    </recommendedName>
</protein>
<evidence type="ECO:0000313" key="8">
    <source>
        <dbReference type="EMBL" id="GLL09672.1"/>
    </source>
</evidence>
<evidence type="ECO:0000256" key="4">
    <source>
        <dbReference type="ARBA" id="ARBA00023014"/>
    </source>
</evidence>
<name>A0A9W6NUT7_9PSEU</name>
<dbReference type="AlphaFoldDB" id="A0A9W6NUT7"/>
<dbReference type="Gene3D" id="2.102.10.10">
    <property type="entry name" value="Rieske [2Fe-2S] iron-sulphur domain"/>
    <property type="match status" value="1"/>
</dbReference>
<dbReference type="SUPFAM" id="SSF50022">
    <property type="entry name" value="ISP domain"/>
    <property type="match status" value="1"/>
</dbReference>
<dbReference type="Proteomes" id="UP001143463">
    <property type="component" value="Unassembled WGS sequence"/>
</dbReference>
<evidence type="ECO:0000256" key="2">
    <source>
        <dbReference type="ARBA" id="ARBA00022723"/>
    </source>
</evidence>
<dbReference type="PROSITE" id="PS51296">
    <property type="entry name" value="RIESKE"/>
    <property type="match status" value="1"/>
</dbReference>
<feature type="domain" description="Rieske" evidence="7">
    <location>
        <begin position="10"/>
        <end position="105"/>
    </location>
</feature>
<evidence type="ECO:0000256" key="3">
    <source>
        <dbReference type="ARBA" id="ARBA00023004"/>
    </source>
</evidence>
<evidence type="ECO:0000313" key="9">
    <source>
        <dbReference type="Proteomes" id="UP001143463"/>
    </source>
</evidence>
<dbReference type="GO" id="GO:0051537">
    <property type="term" value="F:2 iron, 2 sulfur cluster binding"/>
    <property type="evidence" value="ECO:0007669"/>
    <property type="project" value="UniProtKB-KW"/>
</dbReference>
<dbReference type="GO" id="GO:0046872">
    <property type="term" value="F:metal ion binding"/>
    <property type="evidence" value="ECO:0007669"/>
    <property type="project" value="UniProtKB-KW"/>
</dbReference>
<comment type="caution">
    <text evidence="8">The sequence shown here is derived from an EMBL/GenBank/DDBJ whole genome shotgun (WGS) entry which is preliminary data.</text>
</comment>
<keyword evidence="1" id="KW-0001">2Fe-2S</keyword>
<dbReference type="GO" id="GO:0016705">
    <property type="term" value="F:oxidoreductase activity, acting on paired donors, with incorporation or reduction of molecular oxygen"/>
    <property type="evidence" value="ECO:0007669"/>
    <property type="project" value="UniProtKB-ARBA"/>
</dbReference>
<evidence type="ECO:0000256" key="1">
    <source>
        <dbReference type="ARBA" id="ARBA00022714"/>
    </source>
</evidence>
<dbReference type="InterPro" id="IPR017941">
    <property type="entry name" value="Rieske_2Fe-2S"/>
</dbReference>
<keyword evidence="4" id="KW-0411">Iron-sulfur</keyword>
<dbReference type="Pfam" id="PF00355">
    <property type="entry name" value="Rieske"/>
    <property type="match status" value="1"/>
</dbReference>
<organism evidence="8 9">
    <name type="scientific">Pseudonocardia halophobica</name>
    <dbReference type="NCBI Taxonomy" id="29401"/>
    <lineage>
        <taxon>Bacteria</taxon>
        <taxon>Bacillati</taxon>
        <taxon>Actinomycetota</taxon>
        <taxon>Actinomycetes</taxon>
        <taxon>Pseudonocardiales</taxon>
        <taxon>Pseudonocardiaceae</taxon>
        <taxon>Pseudonocardia</taxon>
    </lineage>
</organism>
<dbReference type="PANTHER" id="PTHR21496:SF0">
    <property type="entry name" value="RIESKE DOMAIN-CONTAINING PROTEIN"/>
    <property type="match status" value="1"/>
</dbReference>
<dbReference type="PANTHER" id="PTHR21496">
    <property type="entry name" value="FERREDOXIN-RELATED"/>
    <property type="match status" value="1"/>
</dbReference>
<dbReference type="GO" id="GO:0004497">
    <property type="term" value="F:monooxygenase activity"/>
    <property type="evidence" value="ECO:0007669"/>
    <property type="project" value="UniProtKB-ARBA"/>
</dbReference>
<evidence type="ECO:0000256" key="6">
    <source>
        <dbReference type="ARBA" id="ARBA00038001"/>
    </source>
</evidence>
<gene>
    <name evidence="8" type="ORF">GCM10017577_08120</name>
</gene>
<dbReference type="EMBL" id="BSFQ01000002">
    <property type="protein sequence ID" value="GLL09672.1"/>
    <property type="molecule type" value="Genomic_DNA"/>
</dbReference>
<evidence type="ECO:0000259" key="7">
    <source>
        <dbReference type="PROSITE" id="PS51296"/>
    </source>
</evidence>
<reference evidence="8" key="1">
    <citation type="journal article" date="2014" name="Int. J. Syst. Evol. Microbiol.">
        <title>Complete genome sequence of Corynebacterium casei LMG S-19264T (=DSM 44701T), isolated from a smear-ripened cheese.</title>
        <authorList>
            <consortium name="US DOE Joint Genome Institute (JGI-PGF)"/>
            <person name="Walter F."/>
            <person name="Albersmeier A."/>
            <person name="Kalinowski J."/>
            <person name="Ruckert C."/>
        </authorList>
    </citation>
    <scope>NUCLEOTIDE SEQUENCE</scope>
    <source>
        <strain evidence="8">VKM Ac-1069</strain>
    </source>
</reference>
<keyword evidence="9" id="KW-1185">Reference proteome</keyword>
<sequence>MADTATGQWHAVMDVDDLWEGELESVDVEGTSVLLINLGGNQVMAYRNRCPHQDWPLQDGDLDGTTLTCAQHLWEFDVTSGRGVNPANCALVGYECKVDEDGTVQVRV</sequence>
<dbReference type="RefSeq" id="WP_037039956.1">
    <property type="nucleotide sequence ID" value="NZ_BAAAUZ010000013.1"/>
</dbReference>
<proteinExistence type="inferred from homology"/>
<comment type="cofactor">
    <cofactor evidence="5">
        <name>[2Fe-2S] cluster</name>
        <dbReference type="ChEBI" id="CHEBI:190135"/>
    </cofactor>
</comment>
<keyword evidence="3" id="KW-0408">Iron</keyword>
<evidence type="ECO:0000256" key="5">
    <source>
        <dbReference type="ARBA" id="ARBA00034078"/>
    </source>
</evidence>
<comment type="similarity">
    <text evidence="6">Belongs to the bacterial ring-hydroxylating dioxygenase ferredoxin component family.</text>
</comment>
<dbReference type="InterPro" id="IPR036922">
    <property type="entry name" value="Rieske_2Fe-2S_sf"/>
</dbReference>